<dbReference type="InterPro" id="IPR043129">
    <property type="entry name" value="ATPase_NBD"/>
</dbReference>
<dbReference type="PANTHER" id="PTHR18964">
    <property type="entry name" value="ROK (REPRESSOR, ORF, KINASE) FAMILY"/>
    <property type="match status" value="1"/>
</dbReference>
<evidence type="ECO:0000256" key="1">
    <source>
        <dbReference type="ARBA" id="ARBA00006479"/>
    </source>
</evidence>
<evidence type="ECO:0000313" key="3">
    <source>
        <dbReference type="EMBL" id="GAA3168156.1"/>
    </source>
</evidence>
<dbReference type="SUPFAM" id="SSF46785">
    <property type="entry name" value="Winged helix' DNA-binding domain"/>
    <property type="match status" value="1"/>
</dbReference>
<name>A0ABP6PAS3_9ACTN</name>
<proteinExistence type="inferred from homology"/>
<gene>
    <name evidence="3" type="ORF">GCM10010466_68210</name>
</gene>
<accession>A0ABP6PAS3</accession>
<evidence type="ECO:0000256" key="2">
    <source>
        <dbReference type="SAM" id="MobiDB-lite"/>
    </source>
</evidence>
<dbReference type="InterPro" id="IPR036388">
    <property type="entry name" value="WH-like_DNA-bd_sf"/>
</dbReference>
<keyword evidence="4" id="KW-1185">Reference proteome</keyword>
<dbReference type="SUPFAM" id="SSF53067">
    <property type="entry name" value="Actin-like ATPase domain"/>
    <property type="match status" value="1"/>
</dbReference>
<comment type="caution">
    <text evidence="3">The sequence shown here is derived from an EMBL/GenBank/DDBJ whole genome shotgun (WGS) entry which is preliminary data.</text>
</comment>
<organism evidence="3 4">
    <name type="scientific">Planomonospora alba</name>
    <dbReference type="NCBI Taxonomy" id="161354"/>
    <lineage>
        <taxon>Bacteria</taxon>
        <taxon>Bacillati</taxon>
        <taxon>Actinomycetota</taxon>
        <taxon>Actinomycetes</taxon>
        <taxon>Streptosporangiales</taxon>
        <taxon>Streptosporangiaceae</taxon>
        <taxon>Planomonospora</taxon>
    </lineage>
</organism>
<protein>
    <submittedName>
        <fullName evidence="3">ROK family transcriptional regulator</fullName>
    </submittedName>
</protein>
<comment type="similarity">
    <text evidence="1">Belongs to the ROK (NagC/XylR) family.</text>
</comment>
<dbReference type="InterPro" id="IPR036390">
    <property type="entry name" value="WH_DNA-bd_sf"/>
</dbReference>
<dbReference type="PANTHER" id="PTHR18964:SF149">
    <property type="entry name" value="BIFUNCTIONAL UDP-N-ACETYLGLUCOSAMINE 2-EPIMERASE_N-ACETYLMANNOSAMINE KINASE"/>
    <property type="match status" value="1"/>
</dbReference>
<evidence type="ECO:0000313" key="4">
    <source>
        <dbReference type="Proteomes" id="UP001500320"/>
    </source>
</evidence>
<dbReference type="Gene3D" id="1.10.10.10">
    <property type="entry name" value="Winged helix-like DNA-binding domain superfamily/Winged helix DNA-binding domain"/>
    <property type="match status" value="1"/>
</dbReference>
<feature type="region of interest" description="Disordered" evidence="2">
    <location>
        <begin position="1"/>
        <end position="20"/>
    </location>
</feature>
<reference evidence="4" key="1">
    <citation type="journal article" date="2019" name="Int. J. Syst. Evol. Microbiol.">
        <title>The Global Catalogue of Microorganisms (GCM) 10K type strain sequencing project: providing services to taxonomists for standard genome sequencing and annotation.</title>
        <authorList>
            <consortium name="The Broad Institute Genomics Platform"/>
            <consortium name="The Broad Institute Genome Sequencing Center for Infectious Disease"/>
            <person name="Wu L."/>
            <person name="Ma J."/>
        </authorList>
    </citation>
    <scope>NUCLEOTIDE SEQUENCE [LARGE SCALE GENOMIC DNA]</scope>
    <source>
        <strain evidence="4">JCM 9373</strain>
    </source>
</reference>
<dbReference type="EMBL" id="BAAAUT010000120">
    <property type="protein sequence ID" value="GAA3168156.1"/>
    <property type="molecule type" value="Genomic_DNA"/>
</dbReference>
<dbReference type="Proteomes" id="UP001500320">
    <property type="component" value="Unassembled WGS sequence"/>
</dbReference>
<dbReference type="InterPro" id="IPR000600">
    <property type="entry name" value="ROK"/>
</dbReference>
<dbReference type="RefSeq" id="WP_344867010.1">
    <property type="nucleotide sequence ID" value="NZ_BAAAUT010000120.1"/>
</dbReference>
<sequence length="403" mass="40693">MASPAGRTPSGRPPSVRARDARWRGALAVLEEMRREPGVTRAGVAQRLGLTTGSATEITARLRELALLAETPAAASGRGRPTTVLHPHPEGPLVVAVDLRQEDWRLAVAALDGRPHVAEAATHGDREPGRVAAAIAAAVRRVHRRHGGRVRAVSVAVAATVGHGGVVQSAVLGWDAVDLAALLPDPRLPLFVGNDEALAAAAEARYGAAAGAGTALHVTIEVGVGGTLVVDGRPVTGATGAGGEFGHLPFGDPALRCPCGASGCWDLTVDGRAIARHLGEPPPPDPRSYAQAALAAAERDAAVRSAVGRAASAFGRGLAGLINAFDPGVVTLGGFAEPLRTAAAPEFGAALTGGLMRFRRPAPPPVVAAVLGGDGALHGAAAAGLDHVLTEEGLSAWAAERTG</sequence>
<dbReference type="Gene3D" id="3.30.420.40">
    <property type="match status" value="2"/>
</dbReference>
<dbReference type="Pfam" id="PF00480">
    <property type="entry name" value="ROK"/>
    <property type="match status" value="1"/>
</dbReference>